<dbReference type="PROSITE" id="PS51257">
    <property type="entry name" value="PROKAR_LIPOPROTEIN"/>
    <property type="match status" value="1"/>
</dbReference>
<feature type="chain" id="PRO_5043710963" evidence="3">
    <location>
        <begin position="20"/>
        <end position="575"/>
    </location>
</feature>
<evidence type="ECO:0000256" key="2">
    <source>
        <dbReference type="ARBA" id="ARBA00022840"/>
    </source>
</evidence>
<accession>A0AAW2Z201</accession>
<gene>
    <name evidence="4" type="ORF">AKO1_014722</name>
</gene>
<keyword evidence="1" id="KW-0547">Nucleotide-binding</keyword>
<reference evidence="4 5" key="1">
    <citation type="submission" date="2024-03" db="EMBL/GenBank/DDBJ databases">
        <title>The Acrasis kona genome and developmental transcriptomes reveal deep origins of eukaryotic multicellular pathways.</title>
        <authorList>
            <person name="Sheikh S."/>
            <person name="Fu C.-J."/>
            <person name="Brown M.W."/>
            <person name="Baldauf S.L."/>
        </authorList>
    </citation>
    <scope>NUCLEOTIDE SEQUENCE [LARGE SCALE GENOMIC DNA]</scope>
    <source>
        <strain evidence="4 5">ATCC MYA-3509</strain>
    </source>
</reference>
<proteinExistence type="predicted"/>
<dbReference type="GO" id="GO:0005524">
    <property type="term" value="F:ATP binding"/>
    <property type="evidence" value="ECO:0007669"/>
    <property type="project" value="UniProtKB-KW"/>
</dbReference>
<evidence type="ECO:0000256" key="3">
    <source>
        <dbReference type="SAM" id="SignalP"/>
    </source>
</evidence>
<evidence type="ECO:0000313" key="4">
    <source>
        <dbReference type="EMBL" id="KAL0483470.1"/>
    </source>
</evidence>
<keyword evidence="3" id="KW-0732">Signal</keyword>
<dbReference type="InterPro" id="IPR013126">
    <property type="entry name" value="Hsp_70_fam"/>
</dbReference>
<dbReference type="SUPFAM" id="SSF53067">
    <property type="entry name" value="Actin-like ATPase domain"/>
    <property type="match status" value="2"/>
</dbReference>
<feature type="signal peptide" evidence="3">
    <location>
        <begin position="1"/>
        <end position="19"/>
    </location>
</feature>
<protein>
    <submittedName>
        <fullName evidence="4">Uncharacterized protein</fullName>
    </submittedName>
</protein>
<dbReference type="Gene3D" id="3.30.420.40">
    <property type="match status" value="2"/>
</dbReference>
<dbReference type="PANTHER" id="PTHR14187">
    <property type="entry name" value="ALPHA KINASE/ELONGATION FACTOR 2 KINASE"/>
    <property type="match status" value="1"/>
</dbReference>
<dbReference type="InterPro" id="IPR043129">
    <property type="entry name" value="ATPase_NBD"/>
</dbReference>
<name>A0AAW2Z201_9EUKA</name>
<dbReference type="GO" id="GO:0140662">
    <property type="term" value="F:ATP-dependent protein folding chaperone"/>
    <property type="evidence" value="ECO:0007669"/>
    <property type="project" value="InterPro"/>
</dbReference>
<evidence type="ECO:0000313" key="5">
    <source>
        <dbReference type="Proteomes" id="UP001431209"/>
    </source>
</evidence>
<dbReference type="EMBL" id="JAOPGA020000962">
    <property type="protein sequence ID" value="KAL0483470.1"/>
    <property type="molecule type" value="Genomic_DNA"/>
</dbReference>
<dbReference type="PANTHER" id="PTHR14187:SF5">
    <property type="entry name" value="HEAT SHOCK 70 KDA PROTEIN 12A"/>
    <property type="match status" value="1"/>
</dbReference>
<keyword evidence="5" id="KW-1185">Reference proteome</keyword>
<dbReference type="AlphaFoldDB" id="A0AAW2Z201"/>
<keyword evidence="2" id="KW-0067">ATP-binding</keyword>
<sequence>MLNVRHVSVILLLLGCTLAYPLGTKLVVGVDFGTAFSGYSIAHTSNPDVTPSVKSNWPGALVPYPKARTALLLSPNLTVVEWGQPAIDLFSDPNEDMKHHHLVTNFKMGLFDKSLAEKFPLPPITLVAMYLEKLMESMTDENIDIKEERIQKSEIAYYLTIPAIWSDSEKVAMRQAAIQAGMVTRENSISHLQMILEPEAALVYAMRDLKKKIYIESGDVVLIVDAGGGTVDLTTHEMTSEGLFKEVCIGGGGPFGGMYVDNNFINYVEQRYPDGQNMFQTIRQTMPIEYTSFIYRDWIVAKHNDDGNRKNSNIVLPGKMSLFLKDQISDQIQHMYEPDEIYQLRLSRERIDDIFKNVLDSIKDEVRKQISKAKAVGKTINKMVLVGGFSSSPLLRNMLRTNFGEKIHVYSPDGPSKAIVVGAAWHGVNPITIESRVLRRTYGMTSMVPFIVGVHNPLCNHTLNGANYCRDGVAVFARKGDSVSKDHKVVKRFFPVDYFSLKIRTKVVTSDMMDPRDASDAIEIFPLEMKLPGKGLNRCITAEFSFGLSEVKIRVTEDVTNSEVTMTLGYDEKKQ</sequence>
<evidence type="ECO:0000256" key="1">
    <source>
        <dbReference type="ARBA" id="ARBA00022741"/>
    </source>
</evidence>
<dbReference type="Pfam" id="PF00012">
    <property type="entry name" value="HSP70"/>
    <property type="match status" value="2"/>
</dbReference>
<comment type="caution">
    <text evidence="4">The sequence shown here is derived from an EMBL/GenBank/DDBJ whole genome shotgun (WGS) entry which is preliminary data.</text>
</comment>
<organism evidence="4 5">
    <name type="scientific">Acrasis kona</name>
    <dbReference type="NCBI Taxonomy" id="1008807"/>
    <lineage>
        <taxon>Eukaryota</taxon>
        <taxon>Discoba</taxon>
        <taxon>Heterolobosea</taxon>
        <taxon>Tetramitia</taxon>
        <taxon>Eutetramitia</taxon>
        <taxon>Acrasidae</taxon>
        <taxon>Acrasis</taxon>
    </lineage>
</organism>
<dbReference type="Proteomes" id="UP001431209">
    <property type="component" value="Unassembled WGS sequence"/>
</dbReference>
<dbReference type="Gene3D" id="3.90.640.10">
    <property type="entry name" value="Actin, Chain A, domain 4"/>
    <property type="match status" value="1"/>
</dbReference>